<evidence type="ECO:0000256" key="1">
    <source>
        <dbReference type="ARBA" id="ARBA00004604"/>
    </source>
</evidence>
<evidence type="ECO:0000256" key="5">
    <source>
        <dbReference type="ARBA" id="ARBA00022737"/>
    </source>
</evidence>
<dbReference type="Pfam" id="PF00400">
    <property type="entry name" value="WD40"/>
    <property type="match status" value="3"/>
</dbReference>
<protein>
    <recommendedName>
        <fullName evidence="8">U3 small nucleolar RNA-associated protein 18 homolog</fullName>
    </recommendedName>
</protein>
<dbReference type="InterPro" id="IPR045161">
    <property type="entry name" value="Utp18"/>
</dbReference>
<dbReference type="GO" id="GO:0005730">
    <property type="term" value="C:nucleolus"/>
    <property type="evidence" value="ECO:0007669"/>
    <property type="project" value="UniProtKB-SubCell"/>
</dbReference>
<keyword evidence="6" id="KW-0539">Nucleus</keyword>
<keyword evidence="12" id="KW-1185">Reference proteome</keyword>
<evidence type="ECO:0000256" key="10">
    <source>
        <dbReference type="SAM" id="MobiDB-lite"/>
    </source>
</evidence>
<reference evidence="11 12" key="1">
    <citation type="submission" date="2024-02" db="EMBL/GenBank/DDBJ databases">
        <authorList>
            <person name="Vignale AGUSTIN F."/>
            <person name="Sosa J E."/>
            <person name="Modenutti C."/>
        </authorList>
    </citation>
    <scope>NUCLEOTIDE SEQUENCE [LARGE SCALE GENOMIC DNA]</scope>
</reference>
<dbReference type="EMBL" id="CAUOFW020001248">
    <property type="protein sequence ID" value="CAK9142757.1"/>
    <property type="molecule type" value="Genomic_DNA"/>
</dbReference>
<evidence type="ECO:0000256" key="6">
    <source>
        <dbReference type="ARBA" id="ARBA00023242"/>
    </source>
</evidence>
<gene>
    <name evidence="11" type="ORF">ILEXP_LOCUS10446</name>
</gene>
<organism evidence="11 12">
    <name type="scientific">Ilex paraguariensis</name>
    <name type="common">yerba mate</name>
    <dbReference type="NCBI Taxonomy" id="185542"/>
    <lineage>
        <taxon>Eukaryota</taxon>
        <taxon>Viridiplantae</taxon>
        <taxon>Streptophyta</taxon>
        <taxon>Embryophyta</taxon>
        <taxon>Tracheophyta</taxon>
        <taxon>Spermatophyta</taxon>
        <taxon>Magnoliopsida</taxon>
        <taxon>eudicotyledons</taxon>
        <taxon>Gunneridae</taxon>
        <taxon>Pentapetalae</taxon>
        <taxon>asterids</taxon>
        <taxon>campanulids</taxon>
        <taxon>Aquifoliales</taxon>
        <taxon>Aquifoliaceae</taxon>
        <taxon>Ilex</taxon>
    </lineage>
</organism>
<proteinExistence type="inferred from homology"/>
<dbReference type="PANTHER" id="PTHR18359">
    <property type="entry name" value="WD-REPEAT PROTEIN-RELATED"/>
    <property type="match status" value="1"/>
</dbReference>
<dbReference type="GO" id="GO:0006364">
    <property type="term" value="P:rRNA processing"/>
    <property type="evidence" value="ECO:0007669"/>
    <property type="project" value="UniProtKB-KW"/>
</dbReference>
<dbReference type="InterPro" id="IPR001680">
    <property type="entry name" value="WD40_rpt"/>
</dbReference>
<feature type="region of interest" description="Disordered" evidence="10">
    <location>
        <begin position="33"/>
        <end position="64"/>
    </location>
</feature>
<evidence type="ECO:0000256" key="2">
    <source>
        <dbReference type="ARBA" id="ARBA00022552"/>
    </source>
</evidence>
<keyword evidence="4 9" id="KW-0853">WD repeat</keyword>
<evidence type="ECO:0000256" key="8">
    <source>
        <dbReference type="ARBA" id="ARBA00074442"/>
    </source>
</evidence>
<evidence type="ECO:0000256" key="7">
    <source>
        <dbReference type="ARBA" id="ARBA00025767"/>
    </source>
</evidence>
<feature type="repeat" description="WD" evidence="9">
    <location>
        <begin position="393"/>
        <end position="434"/>
    </location>
</feature>
<keyword evidence="3" id="KW-0597">Phosphoprotein</keyword>
<feature type="region of interest" description="Disordered" evidence="10">
    <location>
        <begin position="123"/>
        <end position="144"/>
    </location>
</feature>
<evidence type="ECO:0000256" key="3">
    <source>
        <dbReference type="ARBA" id="ARBA00022553"/>
    </source>
</evidence>
<evidence type="ECO:0000313" key="12">
    <source>
        <dbReference type="Proteomes" id="UP001642360"/>
    </source>
</evidence>
<dbReference type="FunFam" id="2.130.10.10:FF:000121">
    <property type="entry name" value="U3 small nucleolar RNA-associated protein 18 homolog"/>
    <property type="match status" value="1"/>
</dbReference>
<dbReference type="PROSITE" id="PS50082">
    <property type="entry name" value="WD_REPEATS_2"/>
    <property type="match status" value="1"/>
</dbReference>
<evidence type="ECO:0000313" key="11">
    <source>
        <dbReference type="EMBL" id="CAK9142757.1"/>
    </source>
</evidence>
<evidence type="ECO:0000256" key="9">
    <source>
        <dbReference type="PROSITE-ProRule" id="PRU00221"/>
    </source>
</evidence>
<dbReference type="AlphaFoldDB" id="A0ABC8REL8"/>
<dbReference type="PANTHER" id="PTHR18359:SF0">
    <property type="entry name" value="U3 SMALL NUCLEOLAR RNA-ASSOCIATED PROTEIN 18 HOMOLOG"/>
    <property type="match status" value="1"/>
</dbReference>
<evidence type="ECO:0000256" key="4">
    <source>
        <dbReference type="ARBA" id="ARBA00022574"/>
    </source>
</evidence>
<sequence>MMSLISQNAIPEGRVKKIKRKDNDERLILEDKEEVEDKTESDPDTLINKKRKKGRKEENKQLEIDQEREMKKLENFLFGSLYSPIEFGKDDEEEVGEVIDKSSVFYFTDRSANSELSVYEGDAELAAQSDEEEEPKQRKPVWVDEEEDKTSINIAKVNRLRKLRKEEDECVISGSMYVSRLRAQHAKMNPGTEWAQLDSQVRNYSSGDEDSNEEDGAVAAYGHKEVEGVDDILRTNEDLVLKGNTKLFPGLLEYSRLVDANAQELSNGPINSVQFHRNAQLLLTGGLDRKLRFFQIDGKRNTKIQSIFIDDCPIRKASFFPDGSQVIIAGRRKFFYSFDLVKAKVDKIGPLTGREEKSLEVFEVSPDSSTIAFIGNEGYILLVSSKTKELIGTLKMNGTARSLAFTNDGQQLLSSGGDGQVYHWDLRTRGCFHKGIDEGCINGTSLCTSPSGSLFAAGSDSGIVNIYNREEFLGGKRKPLKTIENLTTKVDFMRFNNDAQILAIGSSMKKSSLKLIHIPSFTVFSNWPPPNRTLHYPRCLDFSPGGGFMATGNAAGKVLLYKLHHYQHA</sequence>
<dbReference type="SUPFAM" id="SSF50978">
    <property type="entry name" value="WD40 repeat-like"/>
    <property type="match status" value="1"/>
</dbReference>
<keyword evidence="2" id="KW-0698">rRNA processing</keyword>
<accession>A0ABC8REL8</accession>
<dbReference type="InterPro" id="IPR036322">
    <property type="entry name" value="WD40_repeat_dom_sf"/>
</dbReference>
<dbReference type="InterPro" id="IPR015943">
    <property type="entry name" value="WD40/YVTN_repeat-like_dom_sf"/>
</dbReference>
<dbReference type="SMART" id="SM00320">
    <property type="entry name" value="WD40"/>
    <property type="match status" value="6"/>
</dbReference>
<keyword evidence="5" id="KW-0677">Repeat</keyword>
<comment type="caution">
    <text evidence="11">The sequence shown here is derived from an EMBL/GenBank/DDBJ whole genome shotgun (WGS) entry which is preliminary data.</text>
</comment>
<feature type="compositionally biased region" description="Basic and acidic residues" evidence="10">
    <location>
        <begin position="55"/>
        <end position="64"/>
    </location>
</feature>
<dbReference type="Proteomes" id="UP001642360">
    <property type="component" value="Unassembled WGS sequence"/>
</dbReference>
<dbReference type="Gene3D" id="2.130.10.10">
    <property type="entry name" value="YVTN repeat-like/Quinoprotein amine dehydrogenase"/>
    <property type="match status" value="1"/>
</dbReference>
<feature type="compositionally biased region" description="Acidic residues" evidence="10">
    <location>
        <begin position="33"/>
        <end position="43"/>
    </location>
</feature>
<name>A0ABC8REL8_9AQUA</name>
<comment type="similarity">
    <text evidence="7">Belongs to the WD repeat UTP18 family.</text>
</comment>
<comment type="subcellular location">
    <subcellularLocation>
        <location evidence="1">Nucleus</location>
        <location evidence="1">Nucleolus</location>
    </subcellularLocation>
</comment>